<dbReference type="Gene3D" id="3.30.70.360">
    <property type="match status" value="1"/>
</dbReference>
<comment type="caution">
    <text evidence="8">The sequence shown here is derived from an EMBL/GenBank/DDBJ whole genome shotgun (WGS) entry which is preliminary data.</text>
</comment>
<keyword evidence="6" id="KW-0482">Metalloprotease</keyword>
<dbReference type="PANTHER" id="PTHR42994:SF2">
    <property type="entry name" value="PEPTIDASE"/>
    <property type="match status" value="1"/>
</dbReference>
<dbReference type="AlphaFoldDB" id="A0A1V1PEB9"/>
<dbReference type="NCBIfam" id="TIGR01883">
    <property type="entry name" value="PepT-like"/>
    <property type="match status" value="1"/>
</dbReference>
<reference evidence="9" key="1">
    <citation type="submission" date="2012-11" db="EMBL/GenBank/DDBJ databases">
        <authorList>
            <person name="Lucero-Rivera Y.E."/>
            <person name="Tovar-Ramirez D."/>
        </authorList>
    </citation>
    <scope>NUCLEOTIDE SEQUENCE [LARGE SCALE GENOMIC DNA]</scope>
    <source>
        <strain evidence="9">Araruama</strain>
    </source>
</reference>
<accession>A0A1V1PEB9</accession>
<evidence type="ECO:0000256" key="6">
    <source>
        <dbReference type="ARBA" id="ARBA00023049"/>
    </source>
</evidence>
<evidence type="ECO:0000256" key="5">
    <source>
        <dbReference type="ARBA" id="ARBA00022833"/>
    </source>
</evidence>
<keyword evidence="4" id="KW-0378">Hydrolase</keyword>
<sequence length="418" mass="45461">MDNKKGGGLQLLTHDLENNINYLKSHIQSDRLATCFLDLIKISSISRNENQLCHAIQDIMKSLEGDIIIDNAGEKIDGNSGNLIVRFPGVASGPALMFCAHMDTVEPGDNVQPVVKNGVFKSDGTTILGGDDKSGIAVLIECMRILKEQRVAHGPIELVFTVGEEVGLLGAKNLQYEHISAKYGYVLDVKDPDIIITHAPSTIKFVITITGKDAHSGLEPEKGINSIHLASKAIAQLPVGRVDHETTLNVGLIEGGVATNIVPRTATIQGEARSHDDNKLKCLTQKIVDTFESIIQECPKFEDPDNGRILPDIEIQILEEFQATRISDDHPVVQIAREAASCLNRHLNVSHSGGASDANIFCQNGIITGVLGTGMTDIHTVNESIQLNDMFRTVELILTIILIHHQKLQNGSFCQPQT</sequence>
<protein>
    <submittedName>
        <fullName evidence="8">Peptidase T</fullName>
    </submittedName>
</protein>
<name>A0A1V1PEB9_9BACT</name>
<dbReference type="GO" id="GO:0046872">
    <property type="term" value="F:metal ion binding"/>
    <property type="evidence" value="ECO:0007669"/>
    <property type="project" value="UniProtKB-KW"/>
</dbReference>
<dbReference type="GO" id="GO:0006508">
    <property type="term" value="P:proteolysis"/>
    <property type="evidence" value="ECO:0007669"/>
    <property type="project" value="UniProtKB-KW"/>
</dbReference>
<dbReference type="PROSITE" id="PS00758">
    <property type="entry name" value="ARGE_DAPE_CPG2_1"/>
    <property type="match status" value="1"/>
</dbReference>
<dbReference type="InterPro" id="IPR001261">
    <property type="entry name" value="ArgE/DapE_CS"/>
</dbReference>
<evidence type="ECO:0000256" key="3">
    <source>
        <dbReference type="ARBA" id="ARBA00022723"/>
    </source>
</evidence>
<comment type="cofactor">
    <cofactor evidence="1">
        <name>Zn(2+)</name>
        <dbReference type="ChEBI" id="CHEBI:29105"/>
    </cofactor>
</comment>
<organism evidence="8 9">
    <name type="scientific">Candidatus Magnetoglobus multicellularis str. Araruama</name>
    <dbReference type="NCBI Taxonomy" id="890399"/>
    <lineage>
        <taxon>Bacteria</taxon>
        <taxon>Pseudomonadati</taxon>
        <taxon>Thermodesulfobacteriota</taxon>
        <taxon>Desulfobacteria</taxon>
        <taxon>Desulfobacterales</taxon>
        <taxon>Desulfobacteraceae</taxon>
        <taxon>Candidatus Magnetoglobus</taxon>
    </lineage>
</organism>
<dbReference type="SUPFAM" id="SSF53187">
    <property type="entry name" value="Zn-dependent exopeptidases"/>
    <property type="match status" value="1"/>
</dbReference>
<dbReference type="Proteomes" id="UP000189670">
    <property type="component" value="Unassembled WGS sequence"/>
</dbReference>
<keyword evidence="2" id="KW-0645">Protease</keyword>
<evidence type="ECO:0000256" key="4">
    <source>
        <dbReference type="ARBA" id="ARBA00022801"/>
    </source>
</evidence>
<dbReference type="EMBL" id="ATBP01000079">
    <property type="protein sequence ID" value="ETR73217.1"/>
    <property type="molecule type" value="Genomic_DNA"/>
</dbReference>
<evidence type="ECO:0000256" key="1">
    <source>
        <dbReference type="ARBA" id="ARBA00001947"/>
    </source>
</evidence>
<evidence type="ECO:0000256" key="2">
    <source>
        <dbReference type="ARBA" id="ARBA00022670"/>
    </source>
</evidence>
<dbReference type="PANTHER" id="PTHR42994">
    <property type="entry name" value="PEPTIDASE T"/>
    <property type="match status" value="1"/>
</dbReference>
<dbReference type="InterPro" id="IPR010162">
    <property type="entry name" value="PepT-like"/>
</dbReference>
<dbReference type="InterPro" id="IPR002933">
    <property type="entry name" value="Peptidase_M20"/>
</dbReference>
<gene>
    <name evidence="8" type="ORF">OMM_01128</name>
</gene>
<feature type="domain" description="Peptidase M20 dimerisation" evidence="7">
    <location>
        <begin position="203"/>
        <end position="293"/>
    </location>
</feature>
<keyword evidence="5" id="KW-0862">Zinc</keyword>
<dbReference type="Pfam" id="PF01546">
    <property type="entry name" value="Peptidase_M20"/>
    <property type="match status" value="1"/>
</dbReference>
<dbReference type="GO" id="GO:0008237">
    <property type="term" value="F:metallopeptidase activity"/>
    <property type="evidence" value="ECO:0007669"/>
    <property type="project" value="UniProtKB-KW"/>
</dbReference>
<evidence type="ECO:0000313" key="9">
    <source>
        <dbReference type="Proteomes" id="UP000189670"/>
    </source>
</evidence>
<proteinExistence type="predicted"/>
<dbReference type="SUPFAM" id="SSF55031">
    <property type="entry name" value="Bacterial exopeptidase dimerisation domain"/>
    <property type="match status" value="1"/>
</dbReference>
<evidence type="ECO:0000313" key="8">
    <source>
        <dbReference type="EMBL" id="ETR73217.1"/>
    </source>
</evidence>
<dbReference type="Gene3D" id="3.40.630.10">
    <property type="entry name" value="Zn peptidases"/>
    <property type="match status" value="1"/>
</dbReference>
<keyword evidence="3" id="KW-0479">Metal-binding</keyword>
<evidence type="ECO:0000259" key="7">
    <source>
        <dbReference type="Pfam" id="PF07687"/>
    </source>
</evidence>
<dbReference type="InterPro" id="IPR011650">
    <property type="entry name" value="Peptidase_M20_dimer"/>
</dbReference>
<dbReference type="InterPro" id="IPR036264">
    <property type="entry name" value="Bact_exopeptidase_dim_dom"/>
</dbReference>
<dbReference type="Pfam" id="PF07687">
    <property type="entry name" value="M20_dimer"/>
    <property type="match status" value="1"/>
</dbReference>